<accession>A0A2S7L160</accession>
<evidence type="ECO:0000256" key="1">
    <source>
        <dbReference type="ARBA" id="ARBA00010923"/>
    </source>
</evidence>
<evidence type="ECO:0000313" key="5">
    <source>
        <dbReference type="EMBL" id="PQB08655.1"/>
    </source>
</evidence>
<dbReference type="Proteomes" id="UP000239522">
    <property type="component" value="Unassembled WGS sequence"/>
</dbReference>
<dbReference type="GO" id="GO:0009307">
    <property type="term" value="P:DNA restriction-modification system"/>
    <property type="evidence" value="ECO:0007669"/>
    <property type="project" value="UniProtKB-KW"/>
</dbReference>
<feature type="domain" description="Type I restriction modification DNA specificity" evidence="4">
    <location>
        <begin position="84"/>
        <end position="249"/>
    </location>
</feature>
<dbReference type="InterPro" id="IPR000055">
    <property type="entry name" value="Restrct_endonuc_typeI_TRD"/>
</dbReference>
<dbReference type="Gene3D" id="3.90.220.20">
    <property type="entry name" value="DNA methylase specificity domains"/>
    <property type="match status" value="1"/>
</dbReference>
<sequence length="284" mass="32225">MSKIEELIIKSEHSIEESKQTYGQAENILLDEIGLQSFILSKDPVNIKSFKNSFVTSGRLDAEYYQLKYEQVVNKVKTKPYDTLENLVEIDKSIEPGSKNYVENGLPFMRVADLSKNGLSEPQKYISKYFIKENQDKINDLKPKKGTILFSKDGSVGIAYHLRKNYNGITSSAILHLKVKDKSKIIPEYLTLALNSKVVQMQAERDAGGSIILHWRVGEIENVVVPIIDFGKQQQIANLIEQSFSLKKQSEHLLEVAKTAVEIVIEENEQIAFKYINNQLNTNG</sequence>
<protein>
    <recommendedName>
        <fullName evidence="4">Type I restriction modification DNA specificity domain-containing protein</fullName>
    </recommendedName>
</protein>
<comment type="similarity">
    <text evidence="1">Belongs to the type-I restriction system S methylase family.</text>
</comment>
<keyword evidence="2" id="KW-0680">Restriction system</keyword>
<dbReference type="InterPro" id="IPR044946">
    <property type="entry name" value="Restrct_endonuc_typeI_TRD_sf"/>
</dbReference>
<dbReference type="PANTHER" id="PTHR30408:SF12">
    <property type="entry name" value="TYPE I RESTRICTION ENZYME MJAVIII SPECIFICITY SUBUNIT"/>
    <property type="match status" value="1"/>
</dbReference>
<evidence type="ECO:0000256" key="3">
    <source>
        <dbReference type="ARBA" id="ARBA00023125"/>
    </source>
</evidence>
<dbReference type="GO" id="GO:0003677">
    <property type="term" value="F:DNA binding"/>
    <property type="evidence" value="ECO:0007669"/>
    <property type="project" value="UniProtKB-KW"/>
</dbReference>
<dbReference type="EMBL" id="MQUA01000013">
    <property type="protein sequence ID" value="PQB08655.1"/>
    <property type="molecule type" value="Genomic_DNA"/>
</dbReference>
<keyword evidence="6" id="KW-1185">Reference proteome</keyword>
<dbReference type="InterPro" id="IPR052021">
    <property type="entry name" value="Type-I_RS_S_subunit"/>
</dbReference>
<proteinExistence type="inferred from homology"/>
<name>A0A2S7L160_9FLAO</name>
<dbReference type="PANTHER" id="PTHR30408">
    <property type="entry name" value="TYPE-1 RESTRICTION ENZYME ECOKI SPECIFICITY PROTEIN"/>
    <property type="match status" value="1"/>
</dbReference>
<evidence type="ECO:0000256" key="2">
    <source>
        <dbReference type="ARBA" id="ARBA00022747"/>
    </source>
</evidence>
<gene>
    <name evidence="5" type="ORF">BST83_08970</name>
</gene>
<evidence type="ECO:0000313" key="6">
    <source>
        <dbReference type="Proteomes" id="UP000239522"/>
    </source>
</evidence>
<dbReference type="Pfam" id="PF01420">
    <property type="entry name" value="Methylase_S"/>
    <property type="match status" value="1"/>
</dbReference>
<reference evidence="5 6" key="1">
    <citation type="submission" date="2016-11" db="EMBL/GenBank/DDBJ databases">
        <title>Trade-off between light-utilization and light-protection in marine flavobacteria.</title>
        <authorList>
            <person name="Kumagai Y."/>
        </authorList>
    </citation>
    <scope>NUCLEOTIDE SEQUENCE [LARGE SCALE GENOMIC DNA]</scope>
    <source>
        <strain evidence="5 6">ATCC 700397</strain>
    </source>
</reference>
<organism evidence="5 6">
    <name type="scientific">Polaribacter filamentus</name>
    <dbReference type="NCBI Taxonomy" id="53483"/>
    <lineage>
        <taxon>Bacteria</taxon>
        <taxon>Pseudomonadati</taxon>
        <taxon>Bacteroidota</taxon>
        <taxon>Flavobacteriia</taxon>
        <taxon>Flavobacteriales</taxon>
        <taxon>Flavobacteriaceae</taxon>
    </lineage>
</organism>
<evidence type="ECO:0000259" key="4">
    <source>
        <dbReference type="Pfam" id="PF01420"/>
    </source>
</evidence>
<comment type="caution">
    <text evidence="5">The sequence shown here is derived from an EMBL/GenBank/DDBJ whole genome shotgun (WGS) entry which is preliminary data.</text>
</comment>
<keyword evidence="3" id="KW-0238">DNA-binding</keyword>
<dbReference type="AlphaFoldDB" id="A0A2S7L160"/>
<dbReference type="SUPFAM" id="SSF116734">
    <property type="entry name" value="DNA methylase specificity domain"/>
    <property type="match status" value="1"/>
</dbReference>